<dbReference type="InterPro" id="IPR011990">
    <property type="entry name" value="TPR-like_helical_dom_sf"/>
</dbReference>
<proteinExistence type="predicted"/>
<protein>
    <submittedName>
        <fullName evidence="8">Tetratricopeptide repeat protein</fullName>
    </submittedName>
</protein>
<dbReference type="SMART" id="SM00028">
    <property type="entry name" value="TPR"/>
    <property type="match status" value="1"/>
</dbReference>
<evidence type="ECO:0000256" key="4">
    <source>
        <dbReference type="PROSITE-ProRule" id="PRU00339"/>
    </source>
</evidence>
<dbReference type="Proteomes" id="UP000518878">
    <property type="component" value="Unassembled WGS sequence"/>
</dbReference>
<evidence type="ECO:0000313" key="8">
    <source>
        <dbReference type="EMBL" id="NID14416.1"/>
    </source>
</evidence>
<feature type="repeat" description="TPR" evidence="4">
    <location>
        <begin position="94"/>
        <end position="127"/>
    </location>
</feature>
<name>A0A7X5TN94_9GAMM</name>
<dbReference type="PROSITE" id="PS50005">
    <property type="entry name" value="TPR"/>
    <property type="match status" value="1"/>
</dbReference>
<dbReference type="RefSeq" id="WP_166698131.1">
    <property type="nucleotide sequence ID" value="NZ_JAAQTL010000001.1"/>
</dbReference>
<dbReference type="SUPFAM" id="SSF48452">
    <property type="entry name" value="TPR-like"/>
    <property type="match status" value="1"/>
</dbReference>
<evidence type="ECO:0000259" key="7">
    <source>
        <dbReference type="Pfam" id="PF23914"/>
    </source>
</evidence>
<organism evidence="8 9">
    <name type="scientific">Luteibacter yeojuensis</name>
    <dbReference type="NCBI Taxonomy" id="345309"/>
    <lineage>
        <taxon>Bacteria</taxon>
        <taxon>Pseudomonadati</taxon>
        <taxon>Pseudomonadota</taxon>
        <taxon>Gammaproteobacteria</taxon>
        <taxon>Lysobacterales</taxon>
        <taxon>Rhodanobacteraceae</taxon>
        <taxon>Luteibacter</taxon>
    </lineage>
</organism>
<dbReference type="InterPro" id="IPR056413">
    <property type="entry name" value="TPR_CcmH_CycH"/>
</dbReference>
<dbReference type="AlphaFoldDB" id="A0A7X5TN94"/>
<dbReference type="EMBL" id="JAAQTL010000001">
    <property type="protein sequence ID" value="NID14416.1"/>
    <property type="molecule type" value="Genomic_DNA"/>
</dbReference>
<evidence type="ECO:0000256" key="3">
    <source>
        <dbReference type="ARBA" id="ARBA00022803"/>
    </source>
</evidence>
<dbReference type="PANTHER" id="PTHR47870:SF1">
    <property type="entry name" value="CYTOCHROME C-TYPE BIOGENESIS PROTEIN CCMH"/>
    <property type="match status" value="1"/>
</dbReference>
<dbReference type="Pfam" id="PF23914">
    <property type="entry name" value="TPR_CcmH_CycH"/>
    <property type="match status" value="1"/>
</dbReference>
<dbReference type="InterPro" id="IPR051263">
    <property type="entry name" value="C-type_cytochrome_biogenesis"/>
</dbReference>
<keyword evidence="6" id="KW-0472">Membrane</keyword>
<evidence type="ECO:0000256" key="6">
    <source>
        <dbReference type="SAM" id="Phobius"/>
    </source>
</evidence>
<comment type="caution">
    <text evidence="8">The sequence shown here is derived from an EMBL/GenBank/DDBJ whole genome shotgun (WGS) entry which is preliminary data.</text>
</comment>
<reference evidence="8 9" key="1">
    <citation type="journal article" date="2006" name="Int. J. Syst. Evol. Microbiol.">
        <title>Dyella yeojuensis sp. nov., isolated from greenhouse soil in Korea.</title>
        <authorList>
            <person name="Kim B.Y."/>
            <person name="Weon H.Y."/>
            <person name="Lee K.H."/>
            <person name="Seok S.J."/>
            <person name="Kwon S.W."/>
            <person name="Go S.J."/>
            <person name="Stackebrandt E."/>
        </authorList>
    </citation>
    <scope>NUCLEOTIDE SEQUENCE [LARGE SCALE GENOMIC DNA]</scope>
    <source>
        <strain evidence="8 9">DSM 17673</strain>
    </source>
</reference>
<keyword evidence="6" id="KW-1133">Transmembrane helix</keyword>
<feature type="region of interest" description="Disordered" evidence="5">
    <location>
        <begin position="214"/>
        <end position="233"/>
    </location>
</feature>
<keyword evidence="2" id="KW-0201">Cytochrome c-type biogenesis</keyword>
<accession>A0A7X5TN94</accession>
<dbReference type="InterPro" id="IPR019734">
    <property type="entry name" value="TPR_rpt"/>
</dbReference>
<evidence type="ECO:0000256" key="5">
    <source>
        <dbReference type="SAM" id="MobiDB-lite"/>
    </source>
</evidence>
<keyword evidence="9" id="KW-1185">Reference proteome</keyword>
<sequence length="233" mass="24924">MTLAFYLVAGAMLALALALLLVPLVRQGRRHGRSRAIFALIVAIAVVVPLGSAGIYLLVGTPSTLGGVEPPKEMTVGEAIDQLLARVKEHPDDAEAWVLLGKTYAMLKQPADALSAYDHALKADPRNVAAMVGWAESDSLVRPDHRIVGRGYDLLQGALAIEPDSQRTLWLLGIAQFQQERYTDAAATWRKLQPLLDPDSNVAHAVAEQIALAEKRAGAGQPDSARGTIDGKP</sequence>
<dbReference type="Gene3D" id="1.25.40.10">
    <property type="entry name" value="Tetratricopeptide repeat domain"/>
    <property type="match status" value="1"/>
</dbReference>
<gene>
    <name evidence="8" type="ORF">HBF32_02935</name>
</gene>
<feature type="transmembrane region" description="Helical" evidence="6">
    <location>
        <begin position="6"/>
        <end position="25"/>
    </location>
</feature>
<dbReference type="GO" id="GO:0017004">
    <property type="term" value="P:cytochrome complex assembly"/>
    <property type="evidence" value="ECO:0007669"/>
    <property type="project" value="UniProtKB-KW"/>
</dbReference>
<evidence type="ECO:0000256" key="2">
    <source>
        <dbReference type="ARBA" id="ARBA00022748"/>
    </source>
</evidence>
<keyword evidence="6" id="KW-0812">Transmembrane</keyword>
<evidence type="ECO:0000256" key="1">
    <source>
        <dbReference type="ARBA" id="ARBA00022737"/>
    </source>
</evidence>
<keyword evidence="3 4" id="KW-0802">TPR repeat</keyword>
<evidence type="ECO:0000313" key="9">
    <source>
        <dbReference type="Proteomes" id="UP000518878"/>
    </source>
</evidence>
<feature type="domain" description="Cytochrome c-type biogenesis protein H TPR" evidence="7">
    <location>
        <begin position="85"/>
        <end position="201"/>
    </location>
</feature>
<dbReference type="PANTHER" id="PTHR47870">
    <property type="entry name" value="CYTOCHROME C-TYPE BIOGENESIS PROTEIN CCMH"/>
    <property type="match status" value="1"/>
</dbReference>
<keyword evidence="1" id="KW-0677">Repeat</keyword>
<feature type="transmembrane region" description="Helical" evidence="6">
    <location>
        <begin position="37"/>
        <end position="59"/>
    </location>
</feature>